<accession>A0A0L0CD17</accession>
<organism evidence="1 2">
    <name type="scientific">Lucilia cuprina</name>
    <name type="common">Green bottle fly</name>
    <name type="synonym">Australian sheep blowfly</name>
    <dbReference type="NCBI Taxonomy" id="7375"/>
    <lineage>
        <taxon>Eukaryota</taxon>
        <taxon>Metazoa</taxon>
        <taxon>Ecdysozoa</taxon>
        <taxon>Arthropoda</taxon>
        <taxon>Hexapoda</taxon>
        <taxon>Insecta</taxon>
        <taxon>Pterygota</taxon>
        <taxon>Neoptera</taxon>
        <taxon>Endopterygota</taxon>
        <taxon>Diptera</taxon>
        <taxon>Brachycera</taxon>
        <taxon>Muscomorpha</taxon>
        <taxon>Oestroidea</taxon>
        <taxon>Calliphoridae</taxon>
        <taxon>Luciliinae</taxon>
        <taxon>Lucilia</taxon>
    </lineage>
</organism>
<comment type="caution">
    <text evidence="1">The sequence shown here is derived from an EMBL/GenBank/DDBJ whole genome shotgun (WGS) entry which is preliminary data.</text>
</comment>
<gene>
    <name evidence="1" type="ORF">FF38_04489</name>
</gene>
<proteinExistence type="predicted"/>
<evidence type="ECO:0000313" key="2">
    <source>
        <dbReference type="Proteomes" id="UP000037069"/>
    </source>
</evidence>
<name>A0A0L0CD17_LUCCU</name>
<reference evidence="1 2" key="1">
    <citation type="journal article" date="2015" name="Nat. Commun.">
        <title>Lucilia cuprina genome unlocks parasitic fly biology to underpin future interventions.</title>
        <authorList>
            <person name="Anstead C.A."/>
            <person name="Korhonen P.K."/>
            <person name="Young N.D."/>
            <person name="Hall R.S."/>
            <person name="Jex A.R."/>
            <person name="Murali S.C."/>
            <person name="Hughes D.S."/>
            <person name="Lee S.F."/>
            <person name="Perry T."/>
            <person name="Stroehlein A.J."/>
            <person name="Ansell B.R."/>
            <person name="Breugelmans B."/>
            <person name="Hofmann A."/>
            <person name="Qu J."/>
            <person name="Dugan S."/>
            <person name="Lee S.L."/>
            <person name="Chao H."/>
            <person name="Dinh H."/>
            <person name="Han Y."/>
            <person name="Doddapaneni H.V."/>
            <person name="Worley K.C."/>
            <person name="Muzny D.M."/>
            <person name="Ioannidis P."/>
            <person name="Waterhouse R.M."/>
            <person name="Zdobnov E.M."/>
            <person name="James P.J."/>
            <person name="Bagnall N.H."/>
            <person name="Kotze A.C."/>
            <person name="Gibbs R.A."/>
            <person name="Richards S."/>
            <person name="Batterham P."/>
            <person name="Gasser R.B."/>
        </authorList>
    </citation>
    <scope>NUCLEOTIDE SEQUENCE [LARGE SCALE GENOMIC DNA]</scope>
    <source>
        <strain evidence="1 2">LS</strain>
        <tissue evidence="1">Full body</tissue>
    </source>
</reference>
<protein>
    <submittedName>
        <fullName evidence="1">Uncharacterized protein</fullName>
    </submittedName>
</protein>
<sequence length="158" mass="17077">MYAIVHTTMNTYPDHATCGDGQRQLVIVLLANAVVVDGDVVVVSVLLDNDENDGEDDVLRVENVLNEYVEQQQQSCVVVVDVAFVDYVSLKDKEEFTDEIEFVEGDIEFGVVAISITVAVDDVAAVVAVANVVALYKLVEILIVAVVGDSLLSFISIS</sequence>
<dbReference type="AlphaFoldDB" id="A0A0L0CD17"/>
<keyword evidence="2" id="KW-1185">Reference proteome</keyword>
<dbReference type="Proteomes" id="UP000037069">
    <property type="component" value="Unassembled WGS sequence"/>
</dbReference>
<dbReference type="EMBL" id="JRES01000672">
    <property type="protein sequence ID" value="KNC29359.1"/>
    <property type="molecule type" value="Genomic_DNA"/>
</dbReference>
<evidence type="ECO:0000313" key="1">
    <source>
        <dbReference type="EMBL" id="KNC29359.1"/>
    </source>
</evidence>